<evidence type="ECO:0000259" key="5">
    <source>
        <dbReference type="Pfam" id="PF00891"/>
    </source>
</evidence>
<feature type="domain" description="O-methyltransferase C-terminal" evidence="5">
    <location>
        <begin position="185"/>
        <end position="392"/>
    </location>
</feature>
<dbReference type="SUPFAM" id="SSF46785">
    <property type="entry name" value="Winged helix' DNA-binding domain"/>
    <property type="match status" value="1"/>
</dbReference>
<dbReference type="Gene3D" id="1.10.10.10">
    <property type="entry name" value="Winged helix-like DNA-binding domain superfamily/Winged helix DNA-binding domain"/>
    <property type="match status" value="1"/>
</dbReference>
<name>A0AAD6E779_9EURO</name>
<dbReference type="RefSeq" id="XP_056753029.1">
    <property type="nucleotide sequence ID" value="XM_056897244.1"/>
</dbReference>
<evidence type="ECO:0000256" key="3">
    <source>
        <dbReference type="ARBA" id="ARBA00022691"/>
    </source>
</evidence>
<dbReference type="InterPro" id="IPR001077">
    <property type="entry name" value="COMT_C"/>
</dbReference>
<dbReference type="GO" id="GO:0032259">
    <property type="term" value="P:methylation"/>
    <property type="evidence" value="ECO:0007669"/>
    <property type="project" value="UniProtKB-KW"/>
</dbReference>
<dbReference type="InterPro" id="IPR016461">
    <property type="entry name" value="COMT-like"/>
</dbReference>
<keyword evidence="7" id="KW-1185">Reference proteome</keyword>
<dbReference type="EMBL" id="JAQJAE010000003">
    <property type="protein sequence ID" value="KAJ5603231.1"/>
    <property type="molecule type" value="Genomic_DNA"/>
</dbReference>
<gene>
    <name evidence="6" type="ORF">N7537_006187</name>
</gene>
<sequence>MSSFTDLTTRIASNAGVLDYHLKFNEFKAPSFDENAEPEFPNPKHDPYVEAARVALIDDTRTLRDLVQGPAQVLRELCWGSIDLAVQRVIYHFKIHEAVPLEGSISYGELAKKVGLPERQVERFLRQSTLNGIFAEPKLGYIAHSAASAVLLRNKPMHDWYGHCLEELFLAGAKLADALDEHPGSEKPEESAFSKAFDTTDPIFTFLEKHPDRQARFFGTMEGVGKEYGHSLLHVVNGYDWAALGKATVVDVGGSSGFVSAALASQFADLTFEVQDYKHTIEQGREQLSVALQDRVAFVAHNFFDPQPTTADVYILRHICHNWSNVNSAKIVQQIVPAMKPTSKIVLVEVVVVPPKVVNSVQERYMRNVDITMLQMLNTQERSAEDWQEVVALADPRLKILGIHKPSESWDSLIEIGFAE</sequence>
<evidence type="ECO:0000256" key="1">
    <source>
        <dbReference type="ARBA" id="ARBA00022603"/>
    </source>
</evidence>
<comment type="similarity">
    <text evidence="4">Belongs to the class I-like SAM-binding methyltransferase superfamily. Cation-independent O-methyltransferase family.</text>
</comment>
<dbReference type="Gene3D" id="3.40.50.150">
    <property type="entry name" value="Vaccinia Virus protein VP39"/>
    <property type="match status" value="1"/>
</dbReference>
<keyword evidence="2" id="KW-0808">Transferase</keyword>
<reference evidence="6" key="2">
    <citation type="submission" date="2023-01" db="EMBL/GenBank/DDBJ databases">
        <authorList>
            <person name="Petersen C."/>
        </authorList>
    </citation>
    <scope>NUCLEOTIDE SEQUENCE</scope>
    <source>
        <strain evidence="6">IBT 12815</strain>
    </source>
</reference>
<comment type="caution">
    <text evidence="6">The sequence shown here is derived from an EMBL/GenBank/DDBJ whole genome shotgun (WGS) entry which is preliminary data.</text>
</comment>
<dbReference type="SUPFAM" id="SSF53335">
    <property type="entry name" value="S-adenosyl-L-methionine-dependent methyltransferases"/>
    <property type="match status" value="1"/>
</dbReference>
<dbReference type="PANTHER" id="PTHR43712:SF5">
    <property type="entry name" value="O-METHYLTRANSFERASE ASQN-RELATED"/>
    <property type="match status" value="1"/>
</dbReference>
<accession>A0AAD6E779</accession>
<evidence type="ECO:0000256" key="4">
    <source>
        <dbReference type="ARBA" id="ARBA00038277"/>
    </source>
</evidence>
<reference evidence="6" key="1">
    <citation type="journal article" date="2023" name="IMA Fungus">
        <title>Comparative genomic study of the Penicillium genus elucidates a diverse pangenome and 15 lateral gene transfer events.</title>
        <authorList>
            <person name="Petersen C."/>
            <person name="Sorensen T."/>
            <person name="Nielsen M.R."/>
            <person name="Sondergaard T.E."/>
            <person name="Sorensen J.L."/>
            <person name="Fitzpatrick D.A."/>
            <person name="Frisvad J.C."/>
            <person name="Nielsen K.L."/>
        </authorList>
    </citation>
    <scope>NUCLEOTIDE SEQUENCE</scope>
    <source>
        <strain evidence="6">IBT 12815</strain>
    </source>
</reference>
<organism evidence="6 7">
    <name type="scientific">Penicillium hordei</name>
    <dbReference type="NCBI Taxonomy" id="40994"/>
    <lineage>
        <taxon>Eukaryota</taxon>
        <taxon>Fungi</taxon>
        <taxon>Dikarya</taxon>
        <taxon>Ascomycota</taxon>
        <taxon>Pezizomycotina</taxon>
        <taxon>Eurotiomycetes</taxon>
        <taxon>Eurotiomycetidae</taxon>
        <taxon>Eurotiales</taxon>
        <taxon>Aspergillaceae</taxon>
        <taxon>Penicillium</taxon>
    </lineage>
</organism>
<dbReference type="InterPro" id="IPR036388">
    <property type="entry name" value="WH-like_DNA-bd_sf"/>
</dbReference>
<proteinExistence type="inferred from homology"/>
<protein>
    <recommendedName>
        <fullName evidence="5">O-methyltransferase C-terminal domain-containing protein</fullName>
    </recommendedName>
</protein>
<evidence type="ECO:0000313" key="6">
    <source>
        <dbReference type="EMBL" id="KAJ5603231.1"/>
    </source>
</evidence>
<dbReference type="Proteomes" id="UP001213799">
    <property type="component" value="Unassembled WGS sequence"/>
</dbReference>
<dbReference type="AlphaFoldDB" id="A0AAD6E779"/>
<dbReference type="PROSITE" id="PS51683">
    <property type="entry name" value="SAM_OMT_II"/>
    <property type="match status" value="1"/>
</dbReference>
<dbReference type="GO" id="GO:0008171">
    <property type="term" value="F:O-methyltransferase activity"/>
    <property type="evidence" value="ECO:0007669"/>
    <property type="project" value="InterPro"/>
</dbReference>
<dbReference type="PANTHER" id="PTHR43712">
    <property type="entry name" value="PUTATIVE (AFU_ORTHOLOGUE AFUA_4G14580)-RELATED"/>
    <property type="match status" value="1"/>
</dbReference>
<dbReference type="GeneID" id="81587486"/>
<dbReference type="InterPro" id="IPR036390">
    <property type="entry name" value="WH_DNA-bd_sf"/>
</dbReference>
<keyword evidence="3" id="KW-0949">S-adenosyl-L-methionine</keyword>
<evidence type="ECO:0000256" key="2">
    <source>
        <dbReference type="ARBA" id="ARBA00022679"/>
    </source>
</evidence>
<dbReference type="InterPro" id="IPR029063">
    <property type="entry name" value="SAM-dependent_MTases_sf"/>
</dbReference>
<keyword evidence="1" id="KW-0489">Methyltransferase</keyword>
<dbReference type="Pfam" id="PF00891">
    <property type="entry name" value="Methyltransf_2"/>
    <property type="match status" value="1"/>
</dbReference>
<dbReference type="GO" id="GO:0044550">
    <property type="term" value="P:secondary metabolite biosynthetic process"/>
    <property type="evidence" value="ECO:0007669"/>
    <property type="project" value="UniProtKB-ARBA"/>
</dbReference>
<evidence type="ECO:0000313" key="7">
    <source>
        <dbReference type="Proteomes" id="UP001213799"/>
    </source>
</evidence>